<comment type="caution">
    <text evidence="2">The sequence shown here is derived from an EMBL/GenBank/DDBJ whole genome shotgun (WGS) entry which is preliminary data.</text>
</comment>
<accession>A0A8J4QSG2</accession>
<sequence>MHTPSAILCVTNESKLFTCHRLQLHIYKLSHAIVSSRYLVSYLYKNKVGPHHRTHLDHIGGHSELVYHWPQGQGPEGFYGDSSTKIEVCSDGVLVCGSMLCFVKFLGFESLMMSSMTRVNGSDMQMPAHNPPEELKDRQLTEHTIRNHHQESKNKLRSNQNKDSTWPKSELRLKEGNN</sequence>
<name>A0A8J4QSG2_9ROSI</name>
<dbReference type="OrthoDB" id="10467122at2759"/>
<dbReference type="Proteomes" id="UP000737018">
    <property type="component" value="Unassembled WGS sequence"/>
</dbReference>
<gene>
    <name evidence="2" type="ORF">CMV_023849</name>
</gene>
<evidence type="ECO:0000313" key="3">
    <source>
        <dbReference type="Proteomes" id="UP000737018"/>
    </source>
</evidence>
<keyword evidence="3" id="KW-1185">Reference proteome</keyword>
<evidence type="ECO:0000313" key="2">
    <source>
        <dbReference type="EMBL" id="KAF3950393.1"/>
    </source>
</evidence>
<reference evidence="2" key="1">
    <citation type="submission" date="2020-03" db="EMBL/GenBank/DDBJ databases">
        <title>Castanea mollissima Vanexum genome sequencing.</title>
        <authorList>
            <person name="Staton M."/>
        </authorList>
    </citation>
    <scope>NUCLEOTIDE SEQUENCE</scope>
    <source>
        <tissue evidence="2">Leaf</tissue>
    </source>
</reference>
<proteinExistence type="predicted"/>
<feature type="region of interest" description="Disordered" evidence="1">
    <location>
        <begin position="146"/>
        <end position="178"/>
    </location>
</feature>
<organism evidence="2 3">
    <name type="scientific">Castanea mollissima</name>
    <name type="common">Chinese chestnut</name>
    <dbReference type="NCBI Taxonomy" id="60419"/>
    <lineage>
        <taxon>Eukaryota</taxon>
        <taxon>Viridiplantae</taxon>
        <taxon>Streptophyta</taxon>
        <taxon>Embryophyta</taxon>
        <taxon>Tracheophyta</taxon>
        <taxon>Spermatophyta</taxon>
        <taxon>Magnoliopsida</taxon>
        <taxon>eudicotyledons</taxon>
        <taxon>Gunneridae</taxon>
        <taxon>Pentapetalae</taxon>
        <taxon>rosids</taxon>
        <taxon>fabids</taxon>
        <taxon>Fagales</taxon>
        <taxon>Fagaceae</taxon>
        <taxon>Castanea</taxon>
    </lineage>
</organism>
<dbReference type="AlphaFoldDB" id="A0A8J4QSG2"/>
<dbReference type="EMBL" id="JRKL02005491">
    <property type="protein sequence ID" value="KAF3950393.1"/>
    <property type="molecule type" value="Genomic_DNA"/>
</dbReference>
<feature type="compositionally biased region" description="Polar residues" evidence="1">
    <location>
        <begin position="157"/>
        <end position="167"/>
    </location>
</feature>
<feature type="compositionally biased region" description="Basic and acidic residues" evidence="1">
    <location>
        <begin position="169"/>
        <end position="178"/>
    </location>
</feature>
<protein>
    <submittedName>
        <fullName evidence="2">Uncharacterized protein</fullName>
    </submittedName>
</protein>
<evidence type="ECO:0000256" key="1">
    <source>
        <dbReference type="SAM" id="MobiDB-lite"/>
    </source>
</evidence>